<dbReference type="PROSITE" id="PS00878">
    <property type="entry name" value="ODR_DC_2_1"/>
    <property type="match status" value="1"/>
</dbReference>
<dbReference type="FunFam" id="3.20.20.10:FF:000005">
    <property type="entry name" value="Ornithine decarboxylase"/>
    <property type="match status" value="1"/>
</dbReference>
<keyword evidence="18" id="KW-1185">Reference proteome</keyword>
<dbReference type="PANTHER" id="PTHR11482">
    <property type="entry name" value="ARGININE/DIAMINOPIMELATE/ORNITHINE DECARBOXYLASE"/>
    <property type="match status" value="1"/>
</dbReference>
<keyword evidence="5" id="KW-0210">Decarboxylase</keyword>
<evidence type="ECO:0000256" key="11">
    <source>
        <dbReference type="ARBA" id="ARBA00037173"/>
    </source>
</evidence>
<dbReference type="STRING" id="698492.A0A0E9NQV5"/>
<evidence type="ECO:0000256" key="7">
    <source>
        <dbReference type="ARBA" id="ARBA00023115"/>
    </source>
</evidence>
<keyword evidence="8" id="KW-0456">Lyase</keyword>
<comment type="pathway">
    <text evidence="9">Amine and polyamine biosynthesis; putrescine biosynthesis via L-ornithine pathway; putrescine from L-ornithine: step 1/1.</text>
</comment>
<dbReference type="EC" id="4.1.1.17" evidence="10"/>
<evidence type="ECO:0000256" key="15">
    <source>
        <dbReference type="PIRSR" id="PIRSR600183-50"/>
    </source>
</evidence>
<dbReference type="InterPro" id="IPR009006">
    <property type="entry name" value="Ala_racemase/Decarboxylase_C"/>
</dbReference>
<gene>
    <name evidence="17" type="ORF">G7K_6338-t1</name>
</gene>
<dbReference type="InterPro" id="IPR022657">
    <property type="entry name" value="De-COase2_CS"/>
</dbReference>
<dbReference type="AlphaFoldDB" id="A0A0E9NQV5"/>
<dbReference type="GO" id="GO:0005737">
    <property type="term" value="C:cytoplasm"/>
    <property type="evidence" value="ECO:0007669"/>
    <property type="project" value="UniProtKB-SubCell"/>
</dbReference>
<evidence type="ECO:0000256" key="2">
    <source>
        <dbReference type="ARBA" id="ARBA00004496"/>
    </source>
</evidence>
<dbReference type="Gene3D" id="2.40.37.10">
    <property type="entry name" value="Lyase, Ornithine Decarboxylase, Chain A, domain 1"/>
    <property type="match status" value="1"/>
</dbReference>
<proteinExistence type="inferred from homology"/>
<comment type="similarity">
    <text evidence="3">Belongs to the Orn/Lys/Arg decarboxylase class-II family.</text>
</comment>
<comment type="catalytic activity">
    <reaction evidence="14">
        <text>L-ornithine + H(+) = putrescine + CO2</text>
        <dbReference type="Rhea" id="RHEA:22964"/>
        <dbReference type="ChEBI" id="CHEBI:15378"/>
        <dbReference type="ChEBI" id="CHEBI:16526"/>
        <dbReference type="ChEBI" id="CHEBI:46911"/>
        <dbReference type="ChEBI" id="CHEBI:326268"/>
        <dbReference type="EC" id="4.1.1.17"/>
    </reaction>
</comment>
<dbReference type="GO" id="GO:0004586">
    <property type="term" value="F:ornithine decarboxylase activity"/>
    <property type="evidence" value="ECO:0007669"/>
    <property type="project" value="UniProtKB-EC"/>
</dbReference>
<evidence type="ECO:0000256" key="4">
    <source>
        <dbReference type="ARBA" id="ARBA00022490"/>
    </source>
</evidence>
<keyword evidence="4" id="KW-0963">Cytoplasm</keyword>
<dbReference type="PANTHER" id="PTHR11482:SF6">
    <property type="entry name" value="ORNITHINE DECARBOXYLASE 1-RELATED"/>
    <property type="match status" value="1"/>
</dbReference>
<comment type="caution">
    <text evidence="17">The sequence shown here is derived from an EMBL/GenBank/DDBJ whole genome shotgun (WGS) entry which is preliminary data.</text>
</comment>
<dbReference type="FunFam" id="2.40.37.10:FF:000010">
    <property type="entry name" value="Ornithine decarboxylase"/>
    <property type="match status" value="1"/>
</dbReference>
<protein>
    <recommendedName>
        <fullName evidence="12">Ornithine decarboxylase</fullName>
        <ecNumber evidence="10">4.1.1.17</ecNumber>
    </recommendedName>
</protein>
<keyword evidence="6 15" id="KW-0663">Pyridoxal phosphate</keyword>
<organism evidence="17 18">
    <name type="scientific">Saitoella complicata (strain BCRC 22490 / CBS 7301 / JCM 7358 / NBRC 10748 / NRRL Y-17804)</name>
    <dbReference type="NCBI Taxonomy" id="698492"/>
    <lineage>
        <taxon>Eukaryota</taxon>
        <taxon>Fungi</taxon>
        <taxon>Dikarya</taxon>
        <taxon>Ascomycota</taxon>
        <taxon>Taphrinomycotina</taxon>
        <taxon>Taphrinomycotina incertae sedis</taxon>
        <taxon>Saitoella</taxon>
    </lineage>
</organism>
<dbReference type="PRINTS" id="PR01179">
    <property type="entry name" value="ODADCRBXLASE"/>
</dbReference>
<evidence type="ECO:0000256" key="12">
    <source>
        <dbReference type="ARBA" id="ARBA00039485"/>
    </source>
</evidence>
<dbReference type="SUPFAM" id="SSF50621">
    <property type="entry name" value="Alanine racemase C-terminal domain-like"/>
    <property type="match status" value="1"/>
</dbReference>
<dbReference type="EMBL" id="BACD03000064">
    <property type="protein sequence ID" value="GAO52257.1"/>
    <property type="molecule type" value="Genomic_DNA"/>
</dbReference>
<evidence type="ECO:0000256" key="6">
    <source>
        <dbReference type="ARBA" id="ARBA00022898"/>
    </source>
</evidence>
<dbReference type="GO" id="GO:0033387">
    <property type="term" value="P:putrescine biosynthetic process from arginine, via ornithine"/>
    <property type="evidence" value="ECO:0007669"/>
    <property type="project" value="TreeGrafter"/>
</dbReference>
<reference evidence="17 18" key="2">
    <citation type="journal article" date="2014" name="J. Gen. Appl. Microbiol.">
        <title>The early diverging ascomycetous budding yeast Saitoella complicata has three histone deacetylases belonging to the Clr6, Hos2, and Rpd3 lineages.</title>
        <authorList>
            <person name="Nishida H."/>
            <person name="Matsumoto T."/>
            <person name="Kondo S."/>
            <person name="Hamamoto M."/>
            <person name="Yoshikawa H."/>
        </authorList>
    </citation>
    <scope>NUCLEOTIDE SEQUENCE [LARGE SCALE GENOMIC DNA]</scope>
    <source>
        <strain evidence="17 18">NRRL Y-17804</strain>
    </source>
</reference>
<reference evidence="17 18" key="3">
    <citation type="journal article" date="2015" name="Genome Announc.">
        <title>Draft Genome Sequence of the Archiascomycetous Yeast Saitoella complicata.</title>
        <authorList>
            <person name="Yamauchi K."/>
            <person name="Kondo S."/>
            <person name="Hamamoto M."/>
            <person name="Takahashi Y."/>
            <person name="Ogura Y."/>
            <person name="Hayashi T."/>
            <person name="Nishida H."/>
        </authorList>
    </citation>
    <scope>NUCLEOTIDE SEQUENCE [LARGE SCALE GENOMIC DNA]</scope>
    <source>
        <strain evidence="17 18">NRRL Y-17804</strain>
    </source>
</reference>
<dbReference type="InterPro" id="IPR022653">
    <property type="entry name" value="De-COase2_pyr-phos_BS"/>
</dbReference>
<accession>A0A0E9NQV5</accession>
<name>A0A0E9NQV5_SAICN</name>
<comment type="cofactor">
    <cofactor evidence="1 15">
        <name>pyridoxal 5'-phosphate</name>
        <dbReference type="ChEBI" id="CHEBI:597326"/>
    </cofactor>
</comment>
<feature type="domain" description="Orn/DAP/Arg decarboxylase 2 N-terminal" evidence="16">
    <location>
        <begin position="131"/>
        <end position="359"/>
    </location>
</feature>
<evidence type="ECO:0000313" key="17">
    <source>
        <dbReference type="EMBL" id="GAO52257.1"/>
    </source>
</evidence>
<dbReference type="InterPro" id="IPR002433">
    <property type="entry name" value="Orn_de-COase"/>
</dbReference>
<evidence type="ECO:0000259" key="16">
    <source>
        <dbReference type="Pfam" id="PF02784"/>
    </source>
</evidence>
<sequence length="505" mass="55069">MANYALASFADSLKPPHRLAHLQSRNILCSKAQQLVLLANRSSQTLFVNPQLEMSPSAAVAMSPAIIETTNHLASSPNLGAPIVLPQSHKQRVSNPGRAFVRNALLSHLAAMDVDAGVSDSENGFFVADVGEVYRQHLRWKRNLPRVEPFYAVKCNPDPQVVRLLASLGTGFDCASKAEIQQVLSLGVPENKIIYANPCKAASHIKFAANNGVRMMTFDNADELHKIKRLYPGASLLLRILTDDSKSLCQLGLKFGAPLDTTLPLLKLAKELELDIVGVSFHVGSGSWDPSAFVDAVERARCVFDEAASVGYDLKLLDVGGGFGHDNFETIAAVLGPAIDQHFPSTIRVIAEPGRYYVANAFTLAVNIIARRTVANQEGEAGLADKSYMYYVSDGVYGSFNCILFDHQHPVPRVLAHDGRFLYNEARGDSSVRCSVWGPTCDSLDCISEESFLPYALDVGDWLYFEEMGAYTGCAASRFNGFPISRVQYVNSEKGAEEMMKALSA</sequence>
<dbReference type="OMA" id="SFFVCDL"/>
<evidence type="ECO:0000256" key="10">
    <source>
        <dbReference type="ARBA" id="ARBA00034138"/>
    </source>
</evidence>
<evidence type="ECO:0000256" key="14">
    <source>
        <dbReference type="ARBA" id="ARBA00049127"/>
    </source>
</evidence>
<dbReference type="Pfam" id="PF02784">
    <property type="entry name" value="Orn_Arg_deC_N"/>
    <property type="match status" value="1"/>
</dbReference>
<evidence type="ECO:0000256" key="13">
    <source>
        <dbReference type="ARBA" id="ARBA00046672"/>
    </source>
</evidence>
<comment type="subcellular location">
    <subcellularLocation>
        <location evidence="2">Cytoplasm</location>
    </subcellularLocation>
</comment>
<evidence type="ECO:0000256" key="3">
    <source>
        <dbReference type="ARBA" id="ARBA00008872"/>
    </source>
</evidence>
<keyword evidence="7" id="KW-0620">Polyamine biosynthesis</keyword>
<evidence type="ECO:0000313" key="18">
    <source>
        <dbReference type="Proteomes" id="UP000033140"/>
    </source>
</evidence>
<feature type="modified residue" description="N6-(pyridoxal phosphate)lysine" evidence="15">
    <location>
        <position position="154"/>
    </location>
</feature>
<evidence type="ECO:0000256" key="9">
    <source>
        <dbReference type="ARBA" id="ARBA00034115"/>
    </source>
</evidence>
<dbReference type="Gene3D" id="3.20.20.10">
    <property type="entry name" value="Alanine racemase"/>
    <property type="match status" value="1"/>
</dbReference>
<dbReference type="InterPro" id="IPR000183">
    <property type="entry name" value="Orn/DAP/Arg_de-COase"/>
</dbReference>
<dbReference type="PRINTS" id="PR01182">
    <property type="entry name" value="ORNDCRBXLASE"/>
</dbReference>
<dbReference type="InterPro" id="IPR029066">
    <property type="entry name" value="PLP-binding_barrel"/>
</dbReference>
<dbReference type="Proteomes" id="UP000033140">
    <property type="component" value="Unassembled WGS sequence"/>
</dbReference>
<dbReference type="SUPFAM" id="SSF51419">
    <property type="entry name" value="PLP-binding barrel"/>
    <property type="match status" value="1"/>
</dbReference>
<comment type="subunit">
    <text evidence="13">Homodimer. Only the dimer is catalytically active, as the active sites are constructed of residues from both monomers.</text>
</comment>
<dbReference type="CDD" id="cd00622">
    <property type="entry name" value="PLPDE_III_ODC"/>
    <property type="match status" value="1"/>
</dbReference>
<evidence type="ECO:0000256" key="5">
    <source>
        <dbReference type="ARBA" id="ARBA00022793"/>
    </source>
</evidence>
<dbReference type="InterPro" id="IPR022644">
    <property type="entry name" value="De-COase2_N"/>
</dbReference>
<evidence type="ECO:0000256" key="8">
    <source>
        <dbReference type="ARBA" id="ARBA00023239"/>
    </source>
</evidence>
<dbReference type="PROSITE" id="PS00879">
    <property type="entry name" value="ODR_DC_2_2"/>
    <property type="match status" value="1"/>
</dbReference>
<feature type="active site" description="Proton donor" evidence="15">
    <location>
        <position position="441"/>
    </location>
</feature>
<comment type="function">
    <text evidence="11">Catalyzes the first and rate-limiting step of polyamine biosynthesis that converts ornithine into putrescine, which is the precursor for the polyamines, spermidine and spermine. Polyamines are essential for cell proliferation and are implicated in cellular processes, ranging from DNA replication to apoptosis.</text>
</comment>
<reference evidence="17 18" key="1">
    <citation type="journal article" date="2011" name="J. Gen. Appl. Microbiol.">
        <title>Draft genome sequencing of the enigmatic yeast Saitoella complicata.</title>
        <authorList>
            <person name="Nishida H."/>
            <person name="Hamamoto M."/>
            <person name="Sugiyama J."/>
        </authorList>
    </citation>
    <scope>NUCLEOTIDE SEQUENCE [LARGE SCALE GENOMIC DNA]</scope>
    <source>
        <strain evidence="17 18">NRRL Y-17804</strain>
    </source>
</reference>
<evidence type="ECO:0000256" key="1">
    <source>
        <dbReference type="ARBA" id="ARBA00001933"/>
    </source>
</evidence>